<dbReference type="GO" id="GO:0032934">
    <property type="term" value="F:sterol binding"/>
    <property type="evidence" value="ECO:0007669"/>
    <property type="project" value="InterPro"/>
</dbReference>
<dbReference type="PANTHER" id="PTHR11306">
    <property type="entry name" value="NIEMANN PICK TYPE C2 PROTEIN NPC2-RELATED"/>
    <property type="match status" value="1"/>
</dbReference>
<accession>A0A4Y9ZDK9</accession>
<dbReference type="CDD" id="cd00917">
    <property type="entry name" value="PG-PI_TP"/>
    <property type="match status" value="1"/>
</dbReference>
<evidence type="ECO:0000256" key="7">
    <source>
        <dbReference type="ARBA" id="ARBA00023055"/>
    </source>
</evidence>
<evidence type="ECO:0000256" key="4">
    <source>
        <dbReference type="ARBA" id="ARBA00016056"/>
    </source>
</evidence>
<keyword evidence="11" id="KW-1185">Reference proteome</keyword>
<dbReference type="OrthoDB" id="6409159at2759"/>
<evidence type="ECO:0000313" key="10">
    <source>
        <dbReference type="EMBL" id="TFY71911.1"/>
    </source>
</evidence>
<dbReference type="FunFam" id="2.70.220.10:FF:000002">
    <property type="entry name" value="Phosphatidylglycerol/phosphatidylinositol transfer protein"/>
    <property type="match status" value="1"/>
</dbReference>
<comment type="function">
    <text evidence="1">Catalyzes the intermembrane transfer of phosphatidylglycerol and phosphatidylinositol.</text>
</comment>
<evidence type="ECO:0000313" key="11">
    <source>
        <dbReference type="Proteomes" id="UP000298327"/>
    </source>
</evidence>
<evidence type="ECO:0000256" key="1">
    <source>
        <dbReference type="ARBA" id="ARBA00002053"/>
    </source>
</evidence>
<keyword evidence="6 8" id="KW-0732">Signal</keyword>
<dbReference type="InterPro" id="IPR033917">
    <property type="entry name" value="ML_PG-PI_TP"/>
</dbReference>
<comment type="caution">
    <text evidence="10">The sequence shown here is derived from an EMBL/GenBank/DDBJ whole genome shotgun (WGS) entry which is preliminary data.</text>
</comment>
<dbReference type="InterPro" id="IPR003172">
    <property type="entry name" value="ML_dom"/>
</dbReference>
<keyword evidence="7" id="KW-0445">Lipid transport</keyword>
<evidence type="ECO:0000256" key="8">
    <source>
        <dbReference type="SAM" id="SignalP"/>
    </source>
</evidence>
<dbReference type="Proteomes" id="UP000298327">
    <property type="component" value="Unassembled WGS sequence"/>
</dbReference>
<evidence type="ECO:0000256" key="6">
    <source>
        <dbReference type="ARBA" id="ARBA00022729"/>
    </source>
</evidence>
<feature type="signal peptide" evidence="8">
    <location>
        <begin position="1"/>
        <end position="19"/>
    </location>
</feature>
<dbReference type="FunFam" id="2.70.220.10:FF:000004">
    <property type="entry name" value="Related to phosphatidylglycerol/phosphatidylinositol transfer protein"/>
    <property type="match status" value="1"/>
</dbReference>
<feature type="chain" id="PRO_5021469462" description="Phosphatidylglycerol/phosphatidylinositol transfer protein" evidence="8">
    <location>
        <begin position="20"/>
        <end position="378"/>
    </location>
</feature>
<feature type="domain" description="MD-2-related lipid-recognition" evidence="9">
    <location>
        <begin position="43"/>
        <end position="165"/>
    </location>
</feature>
<comment type="similarity">
    <text evidence="2">Belongs to the NPC2 family.</text>
</comment>
<evidence type="ECO:0000259" key="9">
    <source>
        <dbReference type="SMART" id="SM00737"/>
    </source>
</evidence>
<comment type="subunit">
    <text evidence="3">Monomer.</text>
</comment>
<protein>
    <recommendedName>
        <fullName evidence="4">Phosphatidylglycerol/phosphatidylinositol transfer protein</fullName>
    </recommendedName>
</protein>
<dbReference type="InterPro" id="IPR039670">
    <property type="entry name" value="NPC2-like"/>
</dbReference>
<dbReference type="STRING" id="205917.A0A4Y9ZDK9"/>
<dbReference type="Pfam" id="PF02221">
    <property type="entry name" value="E1_DerP2_DerF2"/>
    <property type="match status" value="1"/>
</dbReference>
<dbReference type="GO" id="GO:0032366">
    <property type="term" value="P:intracellular sterol transport"/>
    <property type="evidence" value="ECO:0007669"/>
    <property type="project" value="InterPro"/>
</dbReference>
<dbReference type="InterPro" id="IPR014756">
    <property type="entry name" value="Ig_E-set"/>
</dbReference>
<dbReference type="SMART" id="SM00737">
    <property type="entry name" value="ML"/>
    <property type="match status" value="1"/>
</dbReference>
<sequence>MARLSLLLSFLALAASAVANVAQQQALAGEVDTPVHTSDSWAWESCGLETDVIQVESIQVSPDPPKPGKNLTVTVTASASERVEEGAYADVTVKLGLIKLLHKSFDLCEEARNANASVQCPIEEGKYTVVQTVELPKEIPQAKFRVSALGYTVDDDNLFCVDLVVDFMKKPFFNIFAVIAISSDQVGQIQDKGPHSAGGNNRMSTAAEARRPHFFIHVEKALYSLSLACDDLCHLLRAKVSTSLPAAGPWGGSLPAISNPVFKPTRHNMPLDYDVFFRLVNDTQSTCQVEAWGPNPQGRDSAILLMLRGGERLSFCVNASTTHYYCFRYNLVETGFSVRIRQDVEVRISQIVPETLPESAQWTVVPGVVVRRQRVLRH</sequence>
<evidence type="ECO:0000256" key="2">
    <source>
        <dbReference type="ARBA" id="ARBA00006370"/>
    </source>
</evidence>
<proteinExistence type="inferred from homology"/>
<evidence type="ECO:0000256" key="3">
    <source>
        <dbReference type="ARBA" id="ARBA00011245"/>
    </source>
</evidence>
<dbReference type="SUPFAM" id="SSF81296">
    <property type="entry name" value="E set domains"/>
    <property type="match status" value="1"/>
</dbReference>
<gene>
    <name evidence="10" type="ORF">EVG20_g1082</name>
</gene>
<dbReference type="InterPro" id="IPR036846">
    <property type="entry name" value="GM2-AP_sf"/>
</dbReference>
<reference evidence="10 11" key="1">
    <citation type="submission" date="2019-02" db="EMBL/GenBank/DDBJ databases">
        <title>Genome sequencing of the rare red list fungi Dentipellis fragilis.</title>
        <authorList>
            <person name="Buettner E."/>
            <person name="Kellner H."/>
        </authorList>
    </citation>
    <scope>NUCLEOTIDE SEQUENCE [LARGE SCALE GENOMIC DNA]</scope>
    <source>
        <strain evidence="10 11">DSM 105465</strain>
    </source>
</reference>
<keyword evidence="5" id="KW-0813">Transport</keyword>
<name>A0A4Y9ZDK9_9AGAM</name>
<dbReference type="Gene3D" id="2.70.220.10">
    <property type="entry name" value="Ganglioside GM2 activator"/>
    <property type="match status" value="1"/>
</dbReference>
<dbReference type="AlphaFoldDB" id="A0A4Y9ZDK9"/>
<evidence type="ECO:0000256" key="5">
    <source>
        <dbReference type="ARBA" id="ARBA00022448"/>
    </source>
</evidence>
<dbReference type="PANTHER" id="PTHR11306:SF0">
    <property type="entry name" value="PHOSPHATIDYLGLYCEROL_PHOSPHATIDYLINOSITOL TRANSFER PROTEIN"/>
    <property type="match status" value="1"/>
</dbReference>
<organism evidence="10 11">
    <name type="scientific">Dentipellis fragilis</name>
    <dbReference type="NCBI Taxonomy" id="205917"/>
    <lineage>
        <taxon>Eukaryota</taxon>
        <taxon>Fungi</taxon>
        <taxon>Dikarya</taxon>
        <taxon>Basidiomycota</taxon>
        <taxon>Agaricomycotina</taxon>
        <taxon>Agaricomycetes</taxon>
        <taxon>Russulales</taxon>
        <taxon>Hericiaceae</taxon>
        <taxon>Dentipellis</taxon>
    </lineage>
</organism>
<dbReference type="EMBL" id="SEOQ01000031">
    <property type="protein sequence ID" value="TFY71911.1"/>
    <property type="molecule type" value="Genomic_DNA"/>
</dbReference>